<reference evidence="1 2" key="2">
    <citation type="journal article" date="2012" name="PLoS Pathog.">
        <title>Diverse lifestyles and strategies of plant pathogenesis encoded in the genomes of eighteen Dothideomycetes fungi.</title>
        <authorList>
            <person name="Ohm R.A."/>
            <person name="Feau N."/>
            <person name="Henrissat B."/>
            <person name="Schoch C.L."/>
            <person name="Horwitz B.A."/>
            <person name="Barry K.W."/>
            <person name="Condon B.J."/>
            <person name="Copeland A.C."/>
            <person name="Dhillon B."/>
            <person name="Glaser F."/>
            <person name="Hesse C.N."/>
            <person name="Kosti I."/>
            <person name="LaButti K."/>
            <person name="Lindquist E.A."/>
            <person name="Lucas S."/>
            <person name="Salamov A.A."/>
            <person name="Bradshaw R.E."/>
            <person name="Ciuffetti L."/>
            <person name="Hamelin R.C."/>
            <person name="Kema G.H.J."/>
            <person name="Lawrence C."/>
            <person name="Scott J.A."/>
            <person name="Spatafora J.W."/>
            <person name="Turgeon B.G."/>
            <person name="de Wit P.J.G.M."/>
            <person name="Zhong S."/>
            <person name="Goodwin S.B."/>
            <person name="Grigoriev I.V."/>
        </authorList>
    </citation>
    <scope>NUCLEOTIDE SEQUENCE [LARGE SCALE GENOMIC DNA]</scope>
    <source>
        <strain evidence="2">NZE10 / CBS 128990</strain>
    </source>
</reference>
<proteinExistence type="predicted"/>
<dbReference type="HOGENOM" id="CLU_041682_1_0_1"/>
<gene>
    <name evidence="1" type="ORF">DOTSEDRAFT_67570</name>
</gene>
<evidence type="ECO:0000313" key="1">
    <source>
        <dbReference type="EMBL" id="EME48563.1"/>
    </source>
</evidence>
<dbReference type="eggNOG" id="ENOG502SI41">
    <property type="taxonomic scope" value="Eukaryota"/>
</dbReference>
<dbReference type="Proteomes" id="UP000016933">
    <property type="component" value="Unassembled WGS sequence"/>
</dbReference>
<protein>
    <submittedName>
        <fullName evidence="1">Uncharacterized protein</fullName>
    </submittedName>
</protein>
<accession>N1PZY8</accession>
<dbReference type="STRING" id="675120.N1PZY8"/>
<dbReference type="OrthoDB" id="294702at2759"/>
<keyword evidence="2" id="KW-1185">Reference proteome</keyword>
<sequence length="219" mass="24094">MAPWVHNEHSNVALSNMISKLPDAAFSCWSGVSKVFSQNIMPVSGWSGGIISSVSGIFSGQTETTNDSKGASHEKYGTSEAVENQIDNLQAKYVFAEGMTGANDEALLCAKKGPNWGVCEDYMECVKQVASRERERHSGARLRVRLHFAASDVLIGEGGKEYFRRCWAQGDVADVVDVQHLVWPETNHDSVSLDFQKGAIRSIFEQIKDLHDEAVARES</sequence>
<evidence type="ECO:0000313" key="2">
    <source>
        <dbReference type="Proteomes" id="UP000016933"/>
    </source>
</evidence>
<name>N1PZY8_DOTSN</name>
<organism evidence="1 2">
    <name type="scientific">Dothistroma septosporum (strain NZE10 / CBS 128990)</name>
    <name type="common">Red band needle blight fungus</name>
    <name type="synonym">Mycosphaerella pini</name>
    <dbReference type="NCBI Taxonomy" id="675120"/>
    <lineage>
        <taxon>Eukaryota</taxon>
        <taxon>Fungi</taxon>
        <taxon>Dikarya</taxon>
        <taxon>Ascomycota</taxon>
        <taxon>Pezizomycotina</taxon>
        <taxon>Dothideomycetes</taxon>
        <taxon>Dothideomycetidae</taxon>
        <taxon>Mycosphaerellales</taxon>
        <taxon>Mycosphaerellaceae</taxon>
        <taxon>Dothistroma</taxon>
    </lineage>
</organism>
<dbReference type="AlphaFoldDB" id="N1PZY8"/>
<dbReference type="EMBL" id="KB446535">
    <property type="protein sequence ID" value="EME48563.1"/>
    <property type="molecule type" value="Genomic_DNA"/>
</dbReference>
<reference evidence="2" key="1">
    <citation type="journal article" date="2012" name="PLoS Genet.">
        <title>The genomes of the fungal plant pathogens Cladosporium fulvum and Dothistroma septosporum reveal adaptation to different hosts and lifestyles but also signatures of common ancestry.</title>
        <authorList>
            <person name="de Wit P.J.G.M."/>
            <person name="van der Burgt A."/>
            <person name="Oekmen B."/>
            <person name="Stergiopoulos I."/>
            <person name="Abd-Elsalam K.A."/>
            <person name="Aerts A.L."/>
            <person name="Bahkali A.H."/>
            <person name="Beenen H.G."/>
            <person name="Chettri P."/>
            <person name="Cox M.P."/>
            <person name="Datema E."/>
            <person name="de Vries R.P."/>
            <person name="Dhillon B."/>
            <person name="Ganley A.R."/>
            <person name="Griffiths S.A."/>
            <person name="Guo Y."/>
            <person name="Hamelin R.C."/>
            <person name="Henrissat B."/>
            <person name="Kabir M.S."/>
            <person name="Jashni M.K."/>
            <person name="Kema G."/>
            <person name="Klaubauf S."/>
            <person name="Lapidus A."/>
            <person name="Levasseur A."/>
            <person name="Lindquist E."/>
            <person name="Mehrabi R."/>
            <person name="Ohm R.A."/>
            <person name="Owen T.J."/>
            <person name="Salamov A."/>
            <person name="Schwelm A."/>
            <person name="Schijlen E."/>
            <person name="Sun H."/>
            <person name="van den Burg H.A."/>
            <person name="van Ham R.C.H.J."/>
            <person name="Zhang S."/>
            <person name="Goodwin S.B."/>
            <person name="Grigoriev I.V."/>
            <person name="Collemare J."/>
            <person name="Bradshaw R.E."/>
        </authorList>
    </citation>
    <scope>NUCLEOTIDE SEQUENCE [LARGE SCALE GENOMIC DNA]</scope>
    <source>
        <strain evidence="2">NZE10 / CBS 128990</strain>
    </source>
</reference>